<feature type="signal peptide" evidence="2">
    <location>
        <begin position="1"/>
        <end position="18"/>
    </location>
</feature>
<sequence length="1684" mass="182141">MKKTLLIFFIFLSINCFAQFSKTHYIPPLTANSNLVEDHYLYISTPSTKDVNFKIIAIGGTVINGVVSNNLPYRLFIGQGDDTQLFTPKQTIGILKDKGYIIEAEDLIYANVRVNAGLNAIGGYNHAGGLVSKGNSALGNKFRLGAMLNPLLDPTLLNFATILSTENNTKITISNIPNGTILSDGTPISGPFDVTLNKNESYVLALENNNTSTSNSSKMIGALVESDKPVVVNSGSFCGSNNSLSGQGRDVGFDQIVPFSKTGKEYIFVKGLGTNEIERVLLIAHEDQTEIFINGSPTIAAKINKGEYYLIDGSQFINGNLHVKTSNNVFAYQSIGGLAPGYLANGAPNNPPANQNMFFVPPINCSTPSIVDNIPKIEEIGNTFYTGGLNIVTETGAVVLVNNYPITATANPVSGNSNFVSYTVTNLVGNITVKSTKQVYVSYFGTNGAATYGGYYSGFDLKPEIVSDKITVGTSSCIPNVILKISSLSSYDTFQWYQNDVEIFGATSNSFSPTTPGFYQVKGSISGCLSDVFSDKIPVSECPSNLDNDLANDNIDIDYDNDGILNCTESYGDLAINSQNPATGVVSIGSYSNSFTGTVVTSSPAAPTPFSGNTNGSFVTELLAGKGYSVAYNLNFGQPVNLKLSYVDTANLTELLNSNSEFIINSDLNKTVTVLNPTNQLLIDTNYDGIYESGVTQFSSFEIRFRLNGTTPLSAGTGTFKFHSYQTKSLKIKHKNLLDSVGNKATFKLTATCIPKDSDSDGIPDQLDLDSDNDGIPDLIEGKKNVKALTNTDTNLDGLDNAFEPGIIPFDTDTDGIPDYLDLDSDNDGINDLTESGSNSSDSDNDGILDGNTFGTNGLLNSLETSNDNGVFNYTIADTDSDGNKNYTDLDSDNDLCNDVIEAGFTDTNFDGLLGNNPITINTKGIVTSGTNGYTVPNLNYITAGLITVTTQPQNKSQCILQNVSFTIVSNADTFQWQVSNDGILWNNIANSSIYSNANTNSLLITAISASMNGYQYRVNLNKTGNSCGLTSTFATLTTLALPVVGNSIILKQCDNDTDGITDFNLTEKNNFISTNYSNEFFSYFTTLNGANTNDPAFKIGTPAAYRSGTGTVWARVENLNGCFSTSKINLIVSATQINATFHKNFTVCDDYVDALNDDKDGIATFNFSSVTANIQGILPSPSSAYTIKYYKNEADALAETNEITNTTTYRNVGYPNQQQIWVRVDSNLDNACFGLGNYVTLTVEKLPIAHAIPNYKECDEISNDGIFTFNTSTLQSILLSGQSNVTVTYCDQNNNPLPSPFPNSFATNSQIIKARVTNNTTNTNNAIPCYDETSITFIVDKHPVANAVVIPPACDDAAPSDTDGLNKFDTSSIESTILNGQVGMVVKYFDSNGNSLTSPLPNPFNTATQNVKVTVENPLNTTCTEQTILQFVVNSLPDININANGDDDELVCTNLPTFYVQLHAGIQNGIPPSNYTYLWKKDGIIIPRETQETLNVNAEGNYTVEVSTFSECSRTRTIKVTASDIAHLDTIKIIDLVDVNSITVYVTGQGQYEYSLDEPYGPFQLSNLFNNVPAGIHEVFINDKNGCGIVSQTIAVLGLPKYFTPNGDGYNDYWSVKGVNSNFNTNSIIFIYDRYGKLITKINTNSQGWDGTLNGYPLPADDYWYTVKLEDGREAKGHFSLKR</sequence>
<evidence type="ECO:0000256" key="1">
    <source>
        <dbReference type="SAM" id="MobiDB-lite"/>
    </source>
</evidence>
<dbReference type="RefSeq" id="WP_379854582.1">
    <property type="nucleotide sequence ID" value="NZ_JBHZPZ010000007.1"/>
</dbReference>
<dbReference type="InterPro" id="IPR026341">
    <property type="entry name" value="T9SS_type_B"/>
</dbReference>
<protein>
    <submittedName>
        <fullName evidence="4">T9SS type B sorting domain-containing protein</fullName>
    </submittedName>
</protein>
<evidence type="ECO:0000313" key="5">
    <source>
        <dbReference type="Proteomes" id="UP001600109"/>
    </source>
</evidence>
<name>A0ABW6HV97_9FLAO</name>
<comment type="caution">
    <text evidence="4">The sequence shown here is derived from an EMBL/GenBank/DDBJ whole genome shotgun (WGS) entry which is preliminary data.</text>
</comment>
<evidence type="ECO:0000313" key="4">
    <source>
        <dbReference type="EMBL" id="MFE3867924.1"/>
    </source>
</evidence>
<evidence type="ECO:0000256" key="2">
    <source>
        <dbReference type="SAM" id="SignalP"/>
    </source>
</evidence>
<proteinExistence type="predicted"/>
<feature type="domain" description="IgGFc-binding protein N-terminal" evidence="3">
    <location>
        <begin position="136"/>
        <end position="445"/>
    </location>
</feature>
<dbReference type="NCBIfam" id="TIGR04131">
    <property type="entry name" value="Bac_Flav_CTERM"/>
    <property type="match status" value="1"/>
</dbReference>
<dbReference type="InterPro" id="IPR013783">
    <property type="entry name" value="Ig-like_fold"/>
</dbReference>
<feature type="compositionally biased region" description="Low complexity" evidence="1">
    <location>
        <begin position="836"/>
        <end position="850"/>
    </location>
</feature>
<organism evidence="4 5">
    <name type="scientific">Flavobacterium xylosi</name>
    <dbReference type="NCBI Taxonomy" id="3230415"/>
    <lineage>
        <taxon>Bacteria</taxon>
        <taxon>Pseudomonadati</taxon>
        <taxon>Bacteroidota</taxon>
        <taxon>Flavobacteriia</taxon>
        <taxon>Flavobacteriales</taxon>
        <taxon>Flavobacteriaceae</taxon>
        <taxon>Flavobacterium</taxon>
    </lineage>
</organism>
<reference evidence="4 5" key="1">
    <citation type="submission" date="2024-06" db="EMBL/GenBank/DDBJ databases">
        <title>Flavobacterium spp. isolated from glacier.</title>
        <authorList>
            <person name="Han D."/>
        </authorList>
    </citation>
    <scope>NUCLEOTIDE SEQUENCE [LARGE SCALE GENOMIC DNA]</scope>
    <source>
        <strain evidence="4 5">LS2P90</strain>
    </source>
</reference>
<dbReference type="Gene3D" id="2.60.40.10">
    <property type="entry name" value="Immunoglobulins"/>
    <property type="match status" value="1"/>
</dbReference>
<gene>
    <name evidence="4" type="ORF">ACFX5E_07540</name>
</gene>
<dbReference type="InterPro" id="IPR028974">
    <property type="entry name" value="TSP_type-3_rpt"/>
</dbReference>
<dbReference type="Pfam" id="PF13585">
    <property type="entry name" value="CHU_C"/>
    <property type="match status" value="1"/>
</dbReference>
<dbReference type="SUPFAM" id="SSF103647">
    <property type="entry name" value="TSP type-3 repeat"/>
    <property type="match status" value="1"/>
</dbReference>
<dbReference type="EMBL" id="JBHZPZ010000007">
    <property type="protein sequence ID" value="MFE3867924.1"/>
    <property type="molecule type" value="Genomic_DNA"/>
</dbReference>
<dbReference type="Proteomes" id="UP001600109">
    <property type="component" value="Unassembled WGS sequence"/>
</dbReference>
<feature type="chain" id="PRO_5045733891" evidence="2">
    <location>
        <begin position="19"/>
        <end position="1684"/>
    </location>
</feature>
<evidence type="ECO:0000259" key="3">
    <source>
        <dbReference type="Pfam" id="PF17517"/>
    </source>
</evidence>
<dbReference type="Gene3D" id="4.10.1080.10">
    <property type="entry name" value="TSP type-3 repeat"/>
    <property type="match status" value="1"/>
</dbReference>
<keyword evidence="5" id="KW-1185">Reference proteome</keyword>
<accession>A0ABW6HV97</accession>
<keyword evidence="2" id="KW-0732">Signal</keyword>
<dbReference type="Pfam" id="PF17517">
    <property type="entry name" value="IgGFc_binding"/>
    <property type="match status" value="1"/>
</dbReference>
<feature type="region of interest" description="Disordered" evidence="1">
    <location>
        <begin position="822"/>
        <end position="850"/>
    </location>
</feature>
<dbReference type="InterPro" id="IPR035234">
    <property type="entry name" value="IgGFc-bd_N"/>
</dbReference>